<accession>A0A2J6TF92</accession>
<name>A0A2J6TF92_9HELO</name>
<dbReference type="EMBL" id="KZ613786">
    <property type="protein sequence ID" value="PMD61673.1"/>
    <property type="molecule type" value="Genomic_DNA"/>
</dbReference>
<evidence type="ECO:0000313" key="2">
    <source>
        <dbReference type="EMBL" id="PMD61673.1"/>
    </source>
</evidence>
<reference evidence="2 3" key="1">
    <citation type="submission" date="2016-04" db="EMBL/GenBank/DDBJ databases">
        <title>A degradative enzymes factory behind the ericoid mycorrhizal symbiosis.</title>
        <authorList>
            <consortium name="DOE Joint Genome Institute"/>
            <person name="Martino E."/>
            <person name="Morin E."/>
            <person name="Grelet G."/>
            <person name="Kuo A."/>
            <person name="Kohler A."/>
            <person name="Daghino S."/>
            <person name="Barry K."/>
            <person name="Choi C."/>
            <person name="Cichocki N."/>
            <person name="Clum A."/>
            <person name="Copeland A."/>
            <person name="Hainaut M."/>
            <person name="Haridas S."/>
            <person name="Labutti K."/>
            <person name="Lindquist E."/>
            <person name="Lipzen A."/>
            <person name="Khouja H.-R."/>
            <person name="Murat C."/>
            <person name="Ohm R."/>
            <person name="Olson A."/>
            <person name="Spatafora J."/>
            <person name="Veneault-Fourrey C."/>
            <person name="Henrissat B."/>
            <person name="Grigoriev I."/>
            <person name="Martin F."/>
            <person name="Perotto S."/>
        </authorList>
    </citation>
    <scope>NUCLEOTIDE SEQUENCE [LARGE SCALE GENOMIC DNA]</scope>
    <source>
        <strain evidence="2 3">E</strain>
    </source>
</reference>
<dbReference type="GeneID" id="36588107"/>
<organism evidence="2 3">
    <name type="scientific">Hyaloscypha bicolor E</name>
    <dbReference type="NCBI Taxonomy" id="1095630"/>
    <lineage>
        <taxon>Eukaryota</taxon>
        <taxon>Fungi</taxon>
        <taxon>Dikarya</taxon>
        <taxon>Ascomycota</taxon>
        <taxon>Pezizomycotina</taxon>
        <taxon>Leotiomycetes</taxon>
        <taxon>Helotiales</taxon>
        <taxon>Hyaloscyphaceae</taxon>
        <taxon>Hyaloscypha</taxon>
        <taxon>Hyaloscypha bicolor</taxon>
    </lineage>
</organism>
<proteinExistence type="predicted"/>
<keyword evidence="3" id="KW-1185">Reference proteome</keyword>
<feature type="region of interest" description="Disordered" evidence="1">
    <location>
        <begin position="19"/>
        <end position="38"/>
    </location>
</feature>
<evidence type="ECO:0000256" key="1">
    <source>
        <dbReference type="SAM" id="MobiDB-lite"/>
    </source>
</evidence>
<gene>
    <name evidence="2" type="ORF">K444DRAFT_611906</name>
</gene>
<dbReference type="Proteomes" id="UP000235371">
    <property type="component" value="Unassembled WGS sequence"/>
</dbReference>
<dbReference type="AlphaFoldDB" id="A0A2J6TF92"/>
<dbReference type="RefSeq" id="XP_024738577.1">
    <property type="nucleotide sequence ID" value="XM_024880030.1"/>
</dbReference>
<protein>
    <submittedName>
        <fullName evidence="2">Uncharacterized protein</fullName>
    </submittedName>
</protein>
<feature type="region of interest" description="Disordered" evidence="1">
    <location>
        <begin position="50"/>
        <end position="94"/>
    </location>
</feature>
<evidence type="ECO:0000313" key="3">
    <source>
        <dbReference type="Proteomes" id="UP000235371"/>
    </source>
</evidence>
<sequence length="94" mass="9910">MTGAKACNEHFVLLKREEKMNARQKKRASEEMTDGEGESLVMVDGMAEKMSGAVDAPFEDGDEGKEGGQGSGSDYGDGEGGDEEHGERVIGLAA</sequence>
<dbReference type="InParanoid" id="A0A2J6TF92"/>